<sequence>MRQLQLYSAVVLAVGAIIGSAGGSRADDRPLIWKPEKLSDTAYQTRLGLRLPGWSFASAGVDVGVQSNIPGGRVETPVKLWGKLAVEAIHTPASVVTRDIDVEINALTGGGLVTMNYTDDQILDENFKLALSRDYQIRYAGPGETWSGLDVTQAIRLSETGTGTTFVVRAGALDSFSRIGAGVGFEQSVGDHISITGNLERAAGSDPSASINARYELTW</sequence>
<gene>
    <name evidence="1" type="ORF">Q2T52_23770</name>
</gene>
<protein>
    <submittedName>
        <fullName evidence="1">Uncharacterized protein</fullName>
    </submittedName>
</protein>
<dbReference type="RefSeq" id="WP_302079408.1">
    <property type="nucleotide sequence ID" value="NZ_JAUKWQ010000012.1"/>
</dbReference>
<keyword evidence="2" id="KW-1185">Reference proteome</keyword>
<proteinExistence type="predicted"/>
<comment type="caution">
    <text evidence="1">The sequence shown here is derived from an EMBL/GenBank/DDBJ whole genome shotgun (WGS) entry which is preliminary data.</text>
</comment>
<name>A0ABT8T301_9HYPH</name>
<reference evidence="1" key="1">
    <citation type="journal article" date="2015" name="Int. J. Syst. Evol. Microbiol.">
        <title>Rhizobium oryzicola sp. nov., potential plant-growth-promoting endophytic bacteria isolated from rice roots.</title>
        <authorList>
            <person name="Zhang X.X."/>
            <person name="Gao J.S."/>
            <person name="Cao Y.H."/>
            <person name="Sheirdil R.A."/>
            <person name="Wang X.C."/>
            <person name="Zhang L."/>
        </authorList>
    </citation>
    <scope>NUCLEOTIDE SEQUENCE</scope>
    <source>
        <strain evidence="1">05753</strain>
    </source>
</reference>
<organism evidence="1 2">
    <name type="scientific">Rhizobium oryzicola</name>
    <dbReference type="NCBI Taxonomy" id="1232668"/>
    <lineage>
        <taxon>Bacteria</taxon>
        <taxon>Pseudomonadati</taxon>
        <taxon>Pseudomonadota</taxon>
        <taxon>Alphaproteobacteria</taxon>
        <taxon>Hyphomicrobiales</taxon>
        <taxon>Rhizobiaceae</taxon>
        <taxon>Rhizobium/Agrobacterium group</taxon>
        <taxon>Rhizobium</taxon>
    </lineage>
</organism>
<dbReference type="EMBL" id="JAUKWQ010000012">
    <property type="protein sequence ID" value="MDO1585120.1"/>
    <property type="molecule type" value="Genomic_DNA"/>
</dbReference>
<reference evidence="1" key="2">
    <citation type="submission" date="2023-07" db="EMBL/GenBank/DDBJ databases">
        <authorList>
            <person name="Sun H."/>
        </authorList>
    </citation>
    <scope>NUCLEOTIDE SEQUENCE</scope>
    <source>
        <strain evidence="1">05753</strain>
    </source>
</reference>
<accession>A0ABT8T301</accession>
<evidence type="ECO:0000313" key="1">
    <source>
        <dbReference type="EMBL" id="MDO1585120.1"/>
    </source>
</evidence>
<dbReference type="Proteomes" id="UP001169006">
    <property type="component" value="Unassembled WGS sequence"/>
</dbReference>
<evidence type="ECO:0000313" key="2">
    <source>
        <dbReference type="Proteomes" id="UP001169006"/>
    </source>
</evidence>